<dbReference type="EMBL" id="JANJYI010000003">
    <property type="protein sequence ID" value="KAK2657065.1"/>
    <property type="molecule type" value="Genomic_DNA"/>
</dbReference>
<sequence>MDPMRMEAALCSPIAVASISTGQVGLSTMNGVNFSSQVVPLTYGEVCARGKAVVGGVDPPVGSSLPTSSIRGSTFADLFKAAPILGDYVSGPSILSKKGGYVAVRMDPSAYKSRLEACKCSLIGQIPDFNPALQKSSNAQVWIRFYDLSWEYWHPKIVSDLARRIGVPLPLDGATVEGDFRHFASVMVDIDVSNVPPSSLLLERDDSHSSFISVEYENLPAFCSTCSSIGHLPNACRWNKSSKVILVNSSKPDSARDGPTTIVVDEGFQIPRNCASKLVYHPISGSQKEVSVSNVFTAIQQDLGSLDSIVVHYSTGSDPVLSMGSSTSVIASPSLTFSMGPTISVVAAQVGQPQEGGRNDDSLNDVLLASSDSVVSAILSDSTSLTISHDQQSWEC</sequence>
<dbReference type="AlphaFoldDB" id="A0AAD9XCX3"/>
<dbReference type="PANTHER" id="PTHR31286">
    <property type="entry name" value="GLYCINE-RICH CELL WALL STRUCTURAL PROTEIN 1.8-LIKE"/>
    <property type="match status" value="1"/>
</dbReference>
<accession>A0AAD9XCX3</accession>
<proteinExistence type="predicted"/>
<name>A0AAD9XCX3_9ROSI</name>
<gene>
    <name evidence="1" type="ORF">Ddye_010117</name>
</gene>
<dbReference type="Proteomes" id="UP001280121">
    <property type="component" value="Unassembled WGS sequence"/>
</dbReference>
<evidence type="ECO:0000313" key="1">
    <source>
        <dbReference type="EMBL" id="KAK2657065.1"/>
    </source>
</evidence>
<keyword evidence="2" id="KW-1185">Reference proteome</keyword>
<comment type="caution">
    <text evidence="1">The sequence shown here is derived from an EMBL/GenBank/DDBJ whole genome shotgun (WGS) entry which is preliminary data.</text>
</comment>
<evidence type="ECO:0008006" key="3">
    <source>
        <dbReference type="Google" id="ProtNLM"/>
    </source>
</evidence>
<reference evidence="1" key="1">
    <citation type="journal article" date="2023" name="Plant J.">
        <title>Genome sequences and population genomics provide insights into the demographic history, inbreeding, and mutation load of two 'living fossil' tree species of Dipteronia.</title>
        <authorList>
            <person name="Feng Y."/>
            <person name="Comes H.P."/>
            <person name="Chen J."/>
            <person name="Zhu S."/>
            <person name="Lu R."/>
            <person name="Zhang X."/>
            <person name="Li P."/>
            <person name="Qiu J."/>
            <person name="Olsen K.M."/>
            <person name="Qiu Y."/>
        </authorList>
    </citation>
    <scope>NUCLEOTIDE SEQUENCE</scope>
    <source>
        <strain evidence="1">KIB01</strain>
    </source>
</reference>
<organism evidence="1 2">
    <name type="scientific">Dipteronia dyeriana</name>
    <dbReference type="NCBI Taxonomy" id="168575"/>
    <lineage>
        <taxon>Eukaryota</taxon>
        <taxon>Viridiplantae</taxon>
        <taxon>Streptophyta</taxon>
        <taxon>Embryophyta</taxon>
        <taxon>Tracheophyta</taxon>
        <taxon>Spermatophyta</taxon>
        <taxon>Magnoliopsida</taxon>
        <taxon>eudicotyledons</taxon>
        <taxon>Gunneridae</taxon>
        <taxon>Pentapetalae</taxon>
        <taxon>rosids</taxon>
        <taxon>malvids</taxon>
        <taxon>Sapindales</taxon>
        <taxon>Sapindaceae</taxon>
        <taxon>Hippocastanoideae</taxon>
        <taxon>Acereae</taxon>
        <taxon>Dipteronia</taxon>
    </lineage>
</organism>
<dbReference type="InterPro" id="IPR040256">
    <property type="entry name" value="At4g02000-like"/>
</dbReference>
<dbReference type="PANTHER" id="PTHR31286:SF60">
    <property type="entry name" value="PROTEIN, PUTATIVE-RELATED"/>
    <property type="match status" value="1"/>
</dbReference>
<protein>
    <recommendedName>
        <fullName evidence="3">DUF4283 domain-containing protein</fullName>
    </recommendedName>
</protein>
<evidence type="ECO:0000313" key="2">
    <source>
        <dbReference type="Proteomes" id="UP001280121"/>
    </source>
</evidence>